<dbReference type="GeneID" id="113140282"/>
<dbReference type="GeneTree" id="ENSGT00390000004169"/>
<reference evidence="2" key="2">
    <citation type="submission" date="2025-09" db="UniProtKB">
        <authorList>
            <consortium name="Ensembl"/>
        </authorList>
    </citation>
    <scope>IDENTIFICATION</scope>
</reference>
<accession>A0A7N8Y9K2</accession>
<evidence type="ECO:0000256" key="1">
    <source>
        <dbReference type="SAM" id="MobiDB-lite"/>
    </source>
</evidence>
<dbReference type="InterPro" id="IPR026680">
    <property type="entry name" value="CCDC137"/>
</dbReference>
<dbReference type="AlphaFoldDB" id="A0A7N8Y9K2"/>
<evidence type="ECO:0000313" key="2">
    <source>
        <dbReference type="Ensembl" id="ENSMAMP00000061935.1"/>
    </source>
</evidence>
<proteinExistence type="predicted"/>
<dbReference type="Ensembl" id="ENSMAMT00000038286.1">
    <property type="protein sequence ID" value="ENSMAMP00000061935.1"/>
    <property type="gene ID" value="ENSMAMG00000027426.1"/>
</dbReference>
<evidence type="ECO:0000313" key="3">
    <source>
        <dbReference type="Proteomes" id="UP000261640"/>
    </source>
</evidence>
<name>A0A7N8Y9K2_9TELE</name>
<dbReference type="Proteomes" id="UP000261640">
    <property type="component" value="Unplaced"/>
</dbReference>
<feature type="compositionally biased region" description="Basic and acidic residues" evidence="1">
    <location>
        <begin position="17"/>
        <end position="43"/>
    </location>
</feature>
<organism evidence="2 3">
    <name type="scientific">Mastacembelus armatus</name>
    <name type="common">zig-zag eel</name>
    <dbReference type="NCBI Taxonomy" id="205130"/>
    <lineage>
        <taxon>Eukaryota</taxon>
        <taxon>Metazoa</taxon>
        <taxon>Chordata</taxon>
        <taxon>Craniata</taxon>
        <taxon>Vertebrata</taxon>
        <taxon>Euteleostomi</taxon>
        <taxon>Actinopterygii</taxon>
        <taxon>Neopterygii</taxon>
        <taxon>Teleostei</taxon>
        <taxon>Neoteleostei</taxon>
        <taxon>Acanthomorphata</taxon>
        <taxon>Anabantaria</taxon>
        <taxon>Synbranchiformes</taxon>
        <taxon>Mastacembelidae</taxon>
        <taxon>Mastacembelus</taxon>
    </lineage>
</organism>
<feature type="region of interest" description="Disordered" evidence="1">
    <location>
        <begin position="1"/>
        <end position="43"/>
    </location>
</feature>
<dbReference type="PANTHER" id="PTHR21838">
    <property type="entry name" value="COILED-COIL DOMAIN-CONTAINING PROTEIN 137"/>
    <property type="match status" value="1"/>
</dbReference>
<feature type="compositionally biased region" description="Basic and acidic residues" evidence="1">
    <location>
        <begin position="126"/>
        <end position="156"/>
    </location>
</feature>
<dbReference type="PANTHER" id="PTHR21838:SF2">
    <property type="entry name" value="COILED-COIL DOMAIN-CONTAINING PROTEIN 137"/>
    <property type="match status" value="1"/>
</dbReference>
<dbReference type="InParanoid" id="A0A7N8Y9K2"/>
<reference evidence="2" key="1">
    <citation type="submission" date="2025-08" db="UniProtKB">
        <authorList>
            <consortium name="Ensembl"/>
        </authorList>
    </citation>
    <scope>IDENTIFICATION</scope>
</reference>
<keyword evidence="3" id="KW-1185">Reference proteome</keyword>
<dbReference type="GO" id="GO:0005634">
    <property type="term" value="C:nucleus"/>
    <property type="evidence" value="ECO:0007669"/>
    <property type="project" value="TreeGrafter"/>
</dbReference>
<sequence length="266" mass="30883">MGKNKKNKTNDSGIQADKPEKRPSGKKLQQDGKAKKAKEVDHLKHIPFRLREIMKSKERMKTGAVKAKKVKAMFPECKPEDSQDGDIPVPHFRRGRCESEKAYLRRMEIETKHVLFLTKNQVDRRPELDADKQERRADKGKSEKKKEYDKVRLEKQRQKKLDRKEANMEKEMFVDHVPFGEVTMAPPSLSVKPRKALVKSQNASKGLLLNSLLGQTTASTTKPSMARQRIMEEERERAVKAYRCLKKQQQQHKIRTVSLEKVKDIQ</sequence>
<protein>
    <submittedName>
        <fullName evidence="2">Coiled-coil domain containing 137</fullName>
    </submittedName>
</protein>
<dbReference type="OrthoDB" id="5876637at2759"/>
<feature type="region of interest" description="Disordered" evidence="1">
    <location>
        <begin position="126"/>
        <end position="167"/>
    </location>
</feature>
<dbReference type="RefSeq" id="XP_026179876.1">
    <property type="nucleotide sequence ID" value="XM_026324091.1"/>
</dbReference>
<dbReference type="CTD" id="339230"/>